<evidence type="ECO:0000313" key="3">
    <source>
        <dbReference type="Proteomes" id="UP000630660"/>
    </source>
</evidence>
<gene>
    <name evidence="2" type="ORF">GF359_06830</name>
</gene>
<dbReference type="Pfam" id="PF01966">
    <property type="entry name" value="HD"/>
    <property type="match status" value="1"/>
</dbReference>
<protein>
    <submittedName>
        <fullName evidence="2">HD domain-containing protein</fullName>
    </submittedName>
</protein>
<name>A0A9D5K9J2_UNCW3</name>
<evidence type="ECO:0000313" key="2">
    <source>
        <dbReference type="EMBL" id="MBD3364912.1"/>
    </source>
</evidence>
<reference evidence="2" key="1">
    <citation type="submission" date="2019-11" db="EMBL/GenBank/DDBJ databases">
        <title>Microbial mats filling the niche in hypersaline microbial mats.</title>
        <authorList>
            <person name="Wong H.L."/>
            <person name="Macleod F.I."/>
            <person name="White R.A. III"/>
            <person name="Burns B.P."/>
        </authorList>
    </citation>
    <scope>NUCLEOTIDE SEQUENCE</scope>
    <source>
        <strain evidence="2">Bin_327</strain>
    </source>
</reference>
<accession>A0A9D5K9J2</accession>
<evidence type="ECO:0000259" key="1">
    <source>
        <dbReference type="SMART" id="SM00471"/>
    </source>
</evidence>
<dbReference type="Proteomes" id="UP000630660">
    <property type="component" value="Unassembled WGS sequence"/>
</dbReference>
<dbReference type="AlphaFoldDB" id="A0A9D5K9J2"/>
<feature type="domain" description="HD/PDEase" evidence="1">
    <location>
        <begin position="18"/>
        <end position="127"/>
    </location>
</feature>
<organism evidence="2 3">
    <name type="scientific">candidate division WOR-3 bacterium</name>
    <dbReference type="NCBI Taxonomy" id="2052148"/>
    <lineage>
        <taxon>Bacteria</taxon>
        <taxon>Bacteria division WOR-3</taxon>
    </lineage>
</organism>
<dbReference type="NCBIfam" id="TIGR00277">
    <property type="entry name" value="HDIG"/>
    <property type="match status" value="1"/>
</dbReference>
<comment type="caution">
    <text evidence="2">The sequence shown here is derived from an EMBL/GenBank/DDBJ whole genome shotgun (WGS) entry which is preliminary data.</text>
</comment>
<dbReference type="InterPro" id="IPR006675">
    <property type="entry name" value="HDIG_dom"/>
</dbReference>
<dbReference type="Gene3D" id="1.10.3210.10">
    <property type="entry name" value="Hypothetical protein af1432"/>
    <property type="match status" value="1"/>
</dbReference>
<dbReference type="SMART" id="SM00471">
    <property type="entry name" value="HDc"/>
    <property type="match status" value="1"/>
</dbReference>
<dbReference type="InterPro" id="IPR006674">
    <property type="entry name" value="HD_domain"/>
</dbReference>
<proteinExistence type="predicted"/>
<dbReference type="CDD" id="cd00077">
    <property type="entry name" value="HDc"/>
    <property type="match status" value="1"/>
</dbReference>
<dbReference type="EMBL" id="WJKJ01000230">
    <property type="protein sequence ID" value="MBD3364912.1"/>
    <property type="molecule type" value="Genomic_DNA"/>
</dbReference>
<dbReference type="InterPro" id="IPR003607">
    <property type="entry name" value="HD/PDEase_dom"/>
</dbReference>
<sequence length="173" mass="18966">MDSITRNEARKLIRDAGLGDSLIKHSEGVARRAESVARMLASSGHILNLELIVVGAILHDIGLVGPHGLDHGKASADLLEEYGLVSIAALVREHVFPLSSHLPLEAKILAYANLTTGPEGEPVDYEKKLGFLYKIAYNWRNGKERFLALKALDVKRKIVQEIEELVHKAMVGS</sequence>
<dbReference type="SUPFAM" id="SSF109604">
    <property type="entry name" value="HD-domain/PDEase-like"/>
    <property type="match status" value="1"/>
</dbReference>